<dbReference type="Proteomes" id="UP000092247">
    <property type="component" value="Unassembled WGS sequence"/>
</dbReference>
<evidence type="ECO:0000313" key="8">
    <source>
        <dbReference type="Proteomes" id="UP000092247"/>
    </source>
</evidence>
<dbReference type="FunFam" id="1.10.10.10:FF:000038">
    <property type="entry name" value="Glycine cleavage system transcriptional activator"/>
    <property type="match status" value="1"/>
</dbReference>
<dbReference type="GO" id="GO:0006351">
    <property type="term" value="P:DNA-templated transcription"/>
    <property type="evidence" value="ECO:0007669"/>
    <property type="project" value="TreeGrafter"/>
</dbReference>
<proteinExistence type="inferred from homology"/>
<dbReference type="InterPro" id="IPR058163">
    <property type="entry name" value="LysR-type_TF_proteobact-type"/>
</dbReference>
<dbReference type="InterPro" id="IPR000847">
    <property type="entry name" value="LysR_HTH_N"/>
</dbReference>
<evidence type="ECO:0000256" key="5">
    <source>
        <dbReference type="ARBA" id="ARBA00023163"/>
    </source>
</evidence>
<dbReference type="PRINTS" id="PR00039">
    <property type="entry name" value="HTHLYSR"/>
</dbReference>
<dbReference type="GO" id="GO:0003700">
    <property type="term" value="F:DNA-binding transcription factor activity"/>
    <property type="evidence" value="ECO:0007669"/>
    <property type="project" value="InterPro"/>
</dbReference>
<dbReference type="GO" id="GO:0043565">
    <property type="term" value="F:sequence-specific DNA binding"/>
    <property type="evidence" value="ECO:0007669"/>
    <property type="project" value="TreeGrafter"/>
</dbReference>
<keyword evidence="3" id="KW-0238">DNA-binding</keyword>
<accession>A0A1B8H3X7</accession>
<dbReference type="PANTHER" id="PTHR30537:SF70">
    <property type="entry name" value="HTH-TYPE TRANSCRIPTIONAL ACTIVATOR AMPR"/>
    <property type="match status" value="1"/>
</dbReference>
<dbReference type="RefSeq" id="WP_067425314.1">
    <property type="nucleotide sequence ID" value="NZ_LZEX01000042.1"/>
</dbReference>
<evidence type="ECO:0000313" key="7">
    <source>
        <dbReference type="EMBL" id="OBU03787.1"/>
    </source>
</evidence>
<dbReference type="PANTHER" id="PTHR30537">
    <property type="entry name" value="HTH-TYPE TRANSCRIPTIONAL REGULATOR"/>
    <property type="match status" value="1"/>
</dbReference>
<evidence type="ECO:0000259" key="6">
    <source>
        <dbReference type="PROSITE" id="PS50931"/>
    </source>
</evidence>
<dbReference type="Pfam" id="PF00126">
    <property type="entry name" value="HTH_1"/>
    <property type="match status" value="1"/>
</dbReference>
<sequence>MVRRYIPLNPLRAFEAAARHLSFTRAAVELNVTHAAVSQQVRLLEEQLRCALFVRVSRGLVLTHEGESLLPVLNEAFDKIAGTLDQFSQGQFRERIKIGVVGTFAVGWLLPRLADFYKKYPHIDVQLSTHNNHVDPAAEGHDYTIRFGNGAWHEVDSELIFNAPHAPLCAPSIAEKLQHPDDIHQFTLLRSYRRDEWSRWMSCAGGKALSPSHPVMVFDTSLAMAEAAQLGAGIAIAPVCMFERRIQSGALVQPFAAEITLGGYWLTHLQSRPESPAMKLFAQWLKECGEP</sequence>
<evidence type="ECO:0000256" key="3">
    <source>
        <dbReference type="ARBA" id="ARBA00023125"/>
    </source>
</evidence>
<evidence type="ECO:0000256" key="1">
    <source>
        <dbReference type="ARBA" id="ARBA00009437"/>
    </source>
</evidence>
<dbReference type="PROSITE" id="PS50931">
    <property type="entry name" value="HTH_LYSR"/>
    <property type="match status" value="1"/>
</dbReference>
<keyword evidence="4" id="KW-0010">Activator</keyword>
<name>A0A1B8H3X7_9GAMM</name>
<keyword evidence="5" id="KW-0804">Transcription</keyword>
<comment type="caution">
    <text evidence="7">The sequence shown here is derived from an EMBL/GenBank/DDBJ whole genome shotgun (WGS) entry which is preliminary data.</text>
</comment>
<evidence type="ECO:0000256" key="2">
    <source>
        <dbReference type="ARBA" id="ARBA00023015"/>
    </source>
</evidence>
<dbReference type="AlphaFoldDB" id="A0A1B8H3X7"/>
<protein>
    <submittedName>
        <fullName evidence="7">LysR family transcriptional regulator</fullName>
    </submittedName>
</protein>
<dbReference type="STRING" id="368603.AYY16_10915"/>
<dbReference type="SUPFAM" id="SSF46785">
    <property type="entry name" value="Winged helix' DNA-binding domain"/>
    <property type="match status" value="1"/>
</dbReference>
<dbReference type="Pfam" id="PF03466">
    <property type="entry name" value="LysR_substrate"/>
    <property type="match status" value="1"/>
</dbReference>
<dbReference type="Gene3D" id="3.40.190.10">
    <property type="entry name" value="Periplasmic binding protein-like II"/>
    <property type="match status" value="2"/>
</dbReference>
<organism evidence="7 8">
    <name type="scientific">Morganella psychrotolerans</name>
    <dbReference type="NCBI Taxonomy" id="368603"/>
    <lineage>
        <taxon>Bacteria</taxon>
        <taxon>Pseudomonadati</taxon>
        <taxon>Pseudomonadota</taxon>
        <taxon>Gammaproteobacteria</taxon>
        <taxon>Enterobacterales</taxon>
        <taxon>Morganellaceae</taxon>
        <taxon>Morganella</taxon>
    </lineage>
</organism>
<reference evidence="7 8" key="1">
    <citation type="submission" date="2016-06" db="EMBL/GenBank/DDBJ databases">
        <authorList>
            <person name="Kjaerup R.B."/>
            <person name="Dalgaard T.S."/>
            <person name="Juul-Madsen H.R."/>
        </authorList>
    </citation>
    <scope>NUCLEOTIDE SEQUENCE [LARGE SCALE GENOMIC DNA]</scope>
    <source>
        <strain evidence="7 8">GCSL-Mp3</strain>
    </source>
</reference>
<dbReference type="SUPFAM" id="SSF53850">
    <property type="entry name" value="Periplasmic binding protein-like II"/>
    <property type="match status" value="1"/>
</dbReference>
<comment type="similarity">
    <text evidence="1">Belongs to the LysR transcriptional regulatory family.</text>
</comment>
<dbReference type="EMBL" id="LZEX01000042">
    <property type="protein sequence ID" value="OBU03787.1"/>
    <property type="molecule type" value="Genomic_DNA"/>
</dbReference>
<feature type="domain" description="HTH lysR-type" evidence="6">
    <location>
        <begin position="6"/>
        <end position="63"/>
    </location>
</feature>
<keyword evidence="2" id="KW-0805">Transcription regulation</keyword>
<dbReference type="InterPro" id="IPR036390">
    <property type="entry name" value="WH_DNA-bd_sf"/>
</dbReference>
<evidence type="ECO:0000256" key="4">
    <source>
        <dbReference type="ARBA" id="ARBA00023159"/>
    </source>
</evidence>
<dbReference type="InterPro" id="IPR005119">
    <property type="entry name" value="LysR_subst-bd"/>
</dbReference>
<dbReference type="InterPro" id="IPR036388">
    <property type="entry name" value="WH-like_DNA-bd_sf"/>
</dbReference>
<dbReference type="Gene3D" id="1.10.10.10">
    <property type="entry name" value="Winged helix-like DNA-binding domain superfamily/Winged helix DNA-binding domain"/>
    <property type="match status" value="1"/>
</dbReference>
<gene>
    <name evidence="7" type="ORF">AYY17_09465</name>
</gene>